<evidence type="ECO:0008006" key="4">
    <source>
        <dbReference type="Google" id="ProtNLM"/>
    </source>
</evidence>
<proteinExistence type="predicted"/>
<organism evidence="2 3">
    <name type="scientific">Streptococcus suis</name>
    <dbReference type="NCBI Taxonomy" id="1307"/>
    <lineage>
        <taxon>Bacteria</taxon>
        <taxon>Bacillati</taxon>
        <taxon>Bacillota</taxon>
        <taxon>Bacilli</taxon>
        <taxon>Lactobacillales</taxon>
        <taxon>Streptococcaceae</taxon>
        <taxon>Streptococcus</taxon>
    </lineage>
</organism>
<feature type="transmembrane region" description="Helical" evidence="1">
    <location>
        <begin position="60"/>
        <end position="77"/>
    </location>
</feature>
<keyword evidence="1" id="KW-1133">Transmembrane helix</keyword>
<evidence type="ECO:0000313" key="3">
    <source>
        <dbReference type="Proteomes" id="UP000274117"/>
    </source>
</evidence>
<feature type="transmembrane region" description="Helical" evidence="1">
    <location>
        <begin position="140"/>
        <end position="169"/>
    </location>
</feature>
<comment type="caution">
    <text evidence="2">The sequence shown here is derived from an EMBL/GenBank/DDBJ whole genome shotgun (WGS) entry which is preliminary data.</text>
</comment>
<accession>A0A3R8SGF0</accession>
<sequence length="259" mass="29338">MRKYLYMTRLTMMTALQYKAFFLASFVSVLARILVSLFVWKTIFFTQPEVNGYNLQTFTTYIIFASLLASLNSFSIGEDLSYSILQGQIAGEFLRPYSFILSLFFKDLGTKLIELFKFLVVFLLILLVQSDFYLPDGKTILVFLLSAILGMFIVQLLDLAFGFATFFTVNAWGVMLLRMGLFNLSSGALLPLSFYPEKVEKVLSFMPYNYAINVPISILLGRETDLSLLGLQLLWLPVLAGFIAALWSQAKRKIVIFGG</sequence>
<name>A0A3R8SGF0_STRSU</name>
<reference evidence="2 3" key="1">
    <citation type="submission" date="2018-11" db="EMBL/GenBank/DDBJ databases">
        <authorList>
            <person name="Stevens M.J."/>
            <person name="Cernela N."/>
            <person name="Spoerry Serrano N."/>
            <person name="Schmitt S."/>
            <person name="Schrenzel J."/>
            <person name="Stephan R."/>
        </authorList>
    </citation>
    <scope>NUCLEOTIDE SEQUENCE [LARGE SCALE GENOMIC DNA]</scope>
    <source>
        <strain evidence="2 3">PP422</strain>
    </source>
</reference>
<dbReference type="PANTHER" id="PTHR36832">
    <property type="entry name" value="SLR1174 PROTEIN-RELATED"/>
    <property type="match status" value="1"/>
</dbReference>
<keyword evidence="1" id="KW-0812">Transmembrane</keyword>
<feature type="transmembrane region" description="Helical" evidence="1">
    <location>
        <begin position="226"/>
        <end position="247"/>
    </location>
</feature>
<dbReference type="AlphaFoldDB" id="A0A3R8SGF0"/>
<keyword evidence="1" id="KW-0472">Membrane</keyword>
<dbReference type="InterPro" id="IPR010390">
    <property type="entry name" value="ABC-2_transporter-like"/>
</dbReference>
<evidence type="ECO:0000256" key="1">
    <source>
        <dbReference type="SAM" id="Phobius"/>
    </source>
</evidence>
<feature type="transmembrane region" description="Helical" evidence="1">
    <location>
        <begin position="175"/>
        <end position="195"/>
    </location>
</feature>
<protein>
    <recommendedName>
        <fullName evidence="4">ABC transporter permease</fullName>
    </recommendedName>
</protein>
<dbReference type="Pfam" id="PF06182">
    <property type="entry name" value="ABC2_membrane_6"/>
    <property type="match status" value="1"/>
</dbReference>
<dbReference type="Proteomes" id="UP000274117">
    <property type="component" value="Unassembled WGS sequence"/>
</dbReference>
<evidence type="ECO:0000313" key="2">
    <source>
        <dbReference type="EMBL" id="RRR51501.1"/>
    </source>
</evidence>
<dbReference type="EMBL" id="RSDO01000016">
    <property type="protein sequence ID" value="RRR51501.1"/>
    <property type="molecule type" value="Genomic_DNA"/>
</dbReference>
<feature type="transmembrane region" description="Helical" evidence="1">
    <location>
        <begin position="20"/>
        <end position="40"/>
    </location>
</feature>
<dbReference type="PANTHER" id="PTHR36832:SF1">
    <property type="entry name" value="SLR1174 PROTEIN"/>
    <property type="match status" value="1"/>
</dbReference>
<feature type="transmembrane region" description="Helical" evidence="1">
    <location>
        <begin position="111"/>
        <end position="128"/>
    </location>
</feature>
<gene>
    <name evidence="2" type="ORF">EI998_08685</name>
</gene>
<reference evidence="2 3" key="2">
    <citation type="submission" date="2018-12" db="EMBL/GenBank/DDBJ databases">
        <title>Whole-genome sequences of fifteen clinical Streptococcus suis strains isolated from pigs between 2006 and 2018.</title>
        <authorList>
            <person name="Stevens M.J.A."/>
            <person name="Cernela N."/>
            <person name="Spoerry Serrano N."/>
            <person name="Schmitt S."/>
            <person name="Schrenzel J."/>
            <person name="Stephan R."/>
        </authorList>
    </citation>
    <scope>NUCLEOTIDE SEQUENCE [LARGE SCALE GENOMIC DNA]</scope>
    <source>
        <strain evidence="2 3">PP422</strain>
    </source>
</reference>